<accession>A0A446BRH8</accession>
<gene>
    <name evidence="1" type="ORF">TT172_LOCUS7544</name>
</gene>
<protein>
    <submittedName>
        <fullName evidence="1">F19a72ee-4a25-4a92-aeb5-86cad1552375</fullName>
    </submittedName>
</protein>
<dbReference type="EMBL" id="OUUZ01000015">
    <property type="protein sequence ID" value="SPQ25125.1"/>
    <property type="molecule type" value="Genomic_DNA"/>
</dbReference>
<sequence length="10" mass="1213">MFIYIALTKL</sequence>
<name>A0A446BRH8_9PEZI</name>
<organism evidence="1 2">
    <name type="scientific">Thermothielavioides terrestris</name>
    <dbReference type="NCBI Taxonomy" id="2587410"/>
    <lineage>
        <taxon>Eukaryota</taxon>
        <taxon>Fungi</taxon>
        <taxon>Dikarya</taxon>
        <taxon>Ascomycota</taxon>
        <taxon>Pezizomycotina</taxon>
        <taxon>Sordariomycetes</taxon>
        <taxon>Sordariomycetidae</taxon>
        <taxon>Sordariales</taxon>
        <taxon>Chaetomiaceae</taxon>
        <taxon>Thermothielavioides</taxon>
    </lineage>
</organism>
<evidence type="ECO:0000313" key="1">
    <source>
        <dbReference type="EMBL" id="SPQ25125.1"/>
    </source>
</evidence>
<reference evidence="1 2" key="1">
    <citation type="submission" date="2018-04" db="EMBL/GenBank/DDBJ databases">
        <authorList>
            <person name="Huttner S."/>
            <person name="Dainat J."/>
        </authorList>
    </citation>
    <scope>NUCLEOTIDE SEQUENCE [LARGE SCALE GENOMIC DNA]</scope>
</reference>
<proteinExistence type="predicted"/>
<dbReference type="Proteomes" id="UP000289323">
    <property type="component" value="Unassembled WGS sequence"/>
</dbReference>
<evidence type="ECO:0000313" key="2">
    <source>
        <dbReference type="Proteomes" id="UP000289323"/>
    </source>
</evidence>